<evidence type="ECO:0000256" key="6">
    <source>
        <dbReference type="ARBA" id="ARBA00023242"/>
    </source>
</evidence>
<evidence type="ECO:0000256" key="10">
    <source>
        <dbReference type="ARBA" id="ARBA00042508"/>
    </source>
</evidence>
<evidence type="ECO:0000256" key="7">
    <source>
        <dbReference type="ARBA" id="ARBA00037050"/>
    </source>
</evidence>
<dbReference type="PANTHER" id="PTHR15627:SF8">
    <property type="entry name" value="TRNA-URIDINE AMINOCARBOXYPROPYLTRANSFERASE 1"/>
    <property type="match status" value="1"/>
</dbReference>
<evidence type="ECO:0000313" key="15">
    <source>
        <dbReference type="Proteomes" id="UP000187283"/>
    </source>
</evidence>
<organism evidence="13 15">
    <name type="scientific">Smittium culicis</name>
    <dbReference type="NCBI Taxonomy" id="133412"/>
    <lineage>
        <taxon>Eukaryota</taxon>
        <taxon>Fungi</taxon>
        <taxon>Fungi incertae sedis</taxon>
        <taxon>Zoopagomycota</taxon>
        <taxon>Kickxellomycotina</taxon>
        <taxon>Harpellomycetes</taxon>
        <taxon>Harpellales</taxon>
        <taxon>Legeriomycetaceae</taxon>
        <taxon>Smittium</taxon>
    </lineage>
</organism>
<dbReference type="GO" id="GO:0008033">
    <property type="term" value="P:tRNA processing"/>
    <property type="evidence" value="ECO:0007669"/>
    <property type="project" value="UniProtKB-KW"/>
</dbReference>
<evidence type="ECO:0000256" key="5">
    <source>
        <dbReference type="ARBA" id="ARBA00022694"/>
    </source>
</evidence>
<keyword evidence="4" id="KW-0949">S-adenosyl-L-methionine</keyword>
<keyword evidence="15" id="KW-1185">Reference proteome</keyword>
<accession>A0A1R1XS03</accession>
<dbReference type="PANTHER" id="PTHR15627">
    <property type="entry name" value="NATURAL KILLER CELL-SPECIFIC ANTIGEN KLIP1"/>
    <property type="match status" value="1"/>
</dbReference>
<comment type="caution">
    <text evidence="13">The sequence shown here is derived from an EMBL/GenBank/DDBJ whole genome shotgun (WGS) entry which is preliminary data.</text>
</comment>
<evidence type="ECO:0000256" key="1">
    <source>
        <dbReference type="ARBA" id="ARBA00004123"/>
    </source>
</evidence>
<dbReference type="Proteomes" id="UP000187283">
    <property type="component" value="Unassembled WGS sequence"/>
</dbReference>
<dbReference type="EMBL" id="LSSN01001642">
    <property type="protein sequence ID" value="OMJ18843.1"/>
    <property type="molecule type" value="Genomic_DNA"/>
</dbReference>
<dbReference type="EMBL" id="LSSN01002082">
    <property type="protein sequence ID" value="OMJ17319.1"/>
    <property type="molecule type" value="Genomic_DNA"/>
</dbReference>
<keyword evidence="6" id="KW-0539">Nucleus</keyword>
<dbReference type="GO" id="GO:0005634">
    <property type="term" value="C:nucleus"/>
    <property type="evidence" value="ECO:0007669"/>
    <property type="project" value="UniProtKB-SubCell"/>
</dbReference>
<gene>
    <name evidence="14" type="ORF">AYI70_g5109</name>
    <name evidence="13" type="ORF">AYI70_g6053</name>
</gene>
<dbReference type="OrthoDB" id="660555at2759"/>
<protein>
    <recommendedName>
        <fullName evidence="9">tRNA-uridine aminocarboxypropyltransferase 1</fullName>
        <ecNumber evidence="2">2.5.1.25</ecNumber>
    </recommendedName>
    <alternativeName>
        <fullName evidence="10">DTW domain-containing protein 1</fullName>
    </alternativeName>
</protein>
<evidence type="ECO:0000256" key="9">
    <source>
        <dbReference type="ARBA" id="ARBA00039242"/>
    </source>
</evidence>
<dbReference type="AlphaFoldDB" id="A0A1R1XS03"/>
<comment type="subcellular location">
    <subcellularLocation>
        <location evidence="1">Nucleus</location>
    </subcellularLocation>
</comment>
<dbReference type="InterPro" id="IPR051521">
    <property type="entry name" value="tRNA_Mod/Golgi_Maint"/>
</dbReference>
<name>A0A1R1XS03_9FUNG</name>
<dbReference type="InterPro" id="IPR005636">
    <property type="entry name" value="DTW"/>
</dbReference>
<evidence type="ECO:0000256" key="2">
    <source>
        <dbReference type="ARBA" id="ARBA00012386"/>
    </source>
</evidence>
<evidence type="ECO:0000256" key="11">
    <source>
        <dbReference type="ARBA" id="ARBA00048718"/>
    </source>
</evidence>
<comment type="catalytic activity">
    <reaction evidence="11">
        <text>a uridine in tRNA + S-adenosyl-L-methionine = a 3-[(3S)-3-amino-3-carboxypropyl]uridine in tRNA + S-methyl-5'-thioadenosine + H(+)</text>
        <dbReference type="Rhea" id="RHEA:62432"/>
        <dbReference type="Rhea" id="RHEA-COMP:13339"/>
        <dbReference type="Rhea" id="RHEA-COMP:16092"/>
        <dbReference type="ChEBI" id="CHEBI:15378"/>
        <dbReference type="ChEBI" id="CHEBI:17509"/>
        <dbReference type="ChEBI" id="CHEBI:59789"/>
        <dbReference type="ChEBI" id="CHEBI:65315"/>
        <dbReference type="ChEBI" id="CHEBI:82930"/>
        <dbReference type="EC" id="2.5.1.25"/>
    </reaction>
</comment>
<evidence type="ECO:0000259" key="12">
    <source>
        <dbReference type="Pfam" id="PF03942"/>
    </source>
</evidence>
<feature type="domain" description="DTW" evidence="12">
    <location>
        <begin position="12"/>
        <end position="114"/>
    </location>
</feature>
<dbReference type="Pfam" id="PF03942">
    <property type="entry name" value="DTW"/>
    <property type="match status" value="1"/>
</dbReference>
<keyword evidence="5" id="KW-0819">tRNA processing</keyword>
<evidence type="ECO:0000313" key="13">
    <source>
        <dbReference type="EMBL" id="OMJ17319.1"/>
    </source>
</evidence>
<reference evidence="13 15" key="1">
    <citation type="submission" date="2017-01" db="EMBL/GenBank/DDBJ databases">
        <authorList>
            <person name="Mah S.A."/>
            <person name="Swanson W.J."/>
            <person name="Moy G.W."/>
            <person name="Vacquier V.D."/>
        </authorList>
    </citation>
    <scope>NUCLEOTIDE SEQUENCE [LARGE SCALE GENOMIC DNA]</scope>
    <source>
        <strain evidence="13 15">GSMNP</strain>
    </source>
</reference>
<comment type="function">
    <text evidence="7">Catalyzes the formation of 3-(3-amino-3-carboxypropyl)uridine (acp3U) at position 20 in the D-loop of several cytoplasmic tRNAs (acp3U(20)).</text>
</comment>
<dbReference type="GO" id="GO:0016432">
    <property type="term" value="F:tRNA-uridine aminocarboxypropyltransferase activity"/>
    <property type="evidence" value="ECO:0007669"/>
    <property type="project" value="UniProtKB-EC"/>
</dbReference>
<evidence type="ECO:0000256" key="3">
    <source>
        <dbReference type="ARBA" id="ARBA00022679"/>
    </source>
</evidence>
<evidence type="ECO:0000256" key="4">
    <source>
        <dbReference type="ARBA" id="ARBA00022691"/>
    </source>
</evidence>
<evidence type="ECO:0000313" key="14">
    <source>
        <dbReference type="EMBL" id="OMJ18843.1"/>
    </source>
</evidence>
<evidence type="ECO:0000256" key="8">
    <source>
        <dbReference type="ARBA" id="ARBA00038290"/>
    </source>
</evidence>
<keyword evidence="3" id="KW-0808">Transferase</keyword>
<proteinExistence type="inferred from homology"/>
<sequence length="141" mass="17032">MHELRERGDLDKYKDIIVIDGTWKQARGMVSTQMREDHMSKHNAKVKDLLSRAQKVTIKPRKTKFWRHQTMGETHLATIEAIYFLYEEYRVAMGGDNLKMGNIDDLMFFFKHFYYVVQNNYIHNKEKKYTSKHSKDYIKYE</sequence>
<dbReference type="EC" id="2.5.1.25" evidence="2"/>
<comment type="similarity">
    <text evidence="8">Belongs to the TDD superfamily. DTWD1 family.</text>
</comment>